<organism evidence="1 2">
    <name type="scientific">Thermobacillus xylanilyticus</name>
    <dbReference type="NCBI Taxonomy" id="76633"/>
    <lineage>
        <taxon>Bacteria</taxon>
        <taxon>Bacillati</taxon>
        <taxon>Bacillota</taxon>
        <taxon>Bacilli</taxon>
        <taxon>Bacillales</taxon>
        <taxon>Paenibacillaceae</taxon>
        <taxon>Thermobacillus</taxon>
    </lineage>
</organism>
<protein>
    <recommendedName>
        <fullName evidence="3">TetR family transcriptional regulator</fullName>
    </recommendedName>
</protein>
<evidence type="ECO:0000313" key="1">
    <source>
        <dbReference type="EMBL" id="CAG5085521.1"/>
    </source>
</evidence>
<reference evidence="1 2" key="1">
    <citation type="submission" date="2021-04" db="EMBL/GenBank/DDBJ databases">
        <authorList>
            <person name="Rakotoarivonina H."/>
        </authorList>
    </citation>
    <scope>NUCLEOTIDE SEQUENCE [LARGE SCALE GENOMIC DNA]</scope>
    <source>
        <strain evidence="1 2">XE</strain>
    </source>
</reference>
<keyword evidence="2" id="KW-1185">Reference proteome</keyword>
<dbReference type="EMBL" id="CAJRAY010000041">
    <property type="protein sequence ID" value="CAG5085521.1"/>
    <property type="molecule type" value="Genomic_DNA"/>
</dbReference>
<dbReference type="RefSeq" id="WP_015255094.1">
    <property type="nucleotide sequence ID" value="NZ_CAJRAY010000041.1"/>
</dbReference>
<sequence length="95" mass="10471">MPIAAPQSAGSRIDRIRDPARPACRDDLIWLLHAVKKKVADGAPALQELPRPQLIALFRDFAEAALVLLHGRTCTADELERARRSLADAVAMLYD</sequence>
<gene>
    <name evidence="1" type="primary">txxe 1195</name>
    <name evidence="1" type="ORF">TXXE_08840</name>
</gene>
<accession>A0ABM8V3N9</accession>
<evidence type="ECO:0008006" key="3">
    <source>
        <dbReference type="Google" id="ProtNLM"/>
    </source>
</evidence>
<evidence type="ECO:0000313" key="2">
    <source>
        <dbReference type="Proteomes" id="UP000681526"/>
    </source>
</evidence>
<proteinExistence type="predicted"/>
<name>A0ABM8V3N9_THEXY</name>
<comment type="caution">
    <text evidence="1">The sequence shown here is derived from an EMBL/GenBank/DDBJ whole genome shotgun (WGS) entry which is preliminary data.</text>
</comment>
<dbReference type="Proteomes" id="UP000681526">
    <property type="component" value="Unassembled WGS sequence"/>
</dbReference>